<dbReference type="PANTHER" id="PTHR48105">
    <property type="entry name" value="THIOREDOXIN REDUCTASE 1-RELATED-RELATED"/>
    <property type="match status" value="1"/>
</dbReference>
<keyword evidence="1" id="KW-0285">Flavoprotein</keyword>
<keyword evidence="2" id="KW-0560">Oxidoreductase</keyword>
<accession>A0A428ZEH8</accession>
<name>A0A428ZEH8_KIBAR</name>
<feature type="domain" description="FAD/NAD(P)-binding" evidence="4">
    <location>
        <begin position="4"/>
        <end position="292"/>
    </location>
</feature>
<evidence type="ECO:0000256" key="3">
    <source>
        <dbReference type="ARBA" id="ARBA00048132"/>
    </source>
</evidence>
<proteinExistence type="predicted"/>
<dbReference type="Proteomes" id="UP000287547">
    <property type="component" value="Unassembled WGS sequence"/>
</dbReference>
<evidence type="ECO:0000256" key="2">
    <source>
        <dbReference type="ARBA" id="ARBA00023002"/>
    </source>
</evidence>
<dbReference type="InterPro" id="IPR050097">
    <property type="entry name" value="Ferredoxin-NADP_redctase_2"/>
</dbReference>
<dbReference type="Gene3D" id="3.50.50.60">
    <property type="entry name" value="FAD/NAD(P)-binding domain"/>
    <property type="match status" value="2"/>
</dbReference>
<dbReference type="PRINTS" id="PR00469">
    <property type="entry name" value="PNDRDTASEII"/>
</dbReference>
<dbReference type="InterPro" id="IPR023753">
    <property type="entry name" value="FAD/NAD-binding_dom"/>
</dbReference>
<evidence type="ECO:0000313" key="5">
    <source>
        <dbReference type="EMBL" id="RSM86380.1"/>
    </source>
</evidence>
<protein>
    <submittedName>
        <fullName evidence="5">NAD(P)/FAD-dependent oxidoreductase</fullName>
    </submittedName>
</protein>
<sequence length="346" mass="36320">MSDFDVVIIGGGPAGLAAAVTLGRARRDVLVLDAGAPRNAPATQVHSYLGHEGIDPRELLAIGRSEVEQYGGTIRSGTVVRVERVTESALRVTVSDGTAVGARRVLVATGVVDELPDIPGLADRWGRDVLHCAYCHGWEVRDRTIGLIASGVASLHQAQLWRQWSDEVILFTNEAVELTAGQRAELAARQIAVVPGQVTGIEVTDDELSGIRVGDRVIGVQAAVVFPVSVAKVGDLLAELGLKTEETDMEGQVVGATLPADPQAGATAVSGVWAAGNVRGHRAQVIDAAAQGGLTGAMINIDLVYEDVRNAVASHPFTPELEREVSARVLGDDRNGLGHQPVESRG</sequence>
<dbReference type="EMBL" id="QHKI01000009">
    <property type="protein sequence ID" value="RSM86380.1"/>
    <property type="molecule type" value="Genomic_DNA"/>
</dbReference>
<comment type="caution">
    <text evidence="5">The sequence shown here is derived from an EMBL/GenBank/DDBJ whole genome shotgun (WGS) entry which is preliminary data.</text>
</comment>
<evidence type="ECO:0000313" key="6">
    <source>
        <dbReference type="Proteomes" id="UP000287547"/>
    </source>
</evidence>
<comment type="catalytic activity">
    <reaction evidence="3">
        <text>[thioredoxin]-dithiol + NADP(+) = [thioredoxin]-disulfide + NADPH + H(+)</text>
        <dbReference type="Rhea" id="RHEA:20345"/>
        <dbReference type="Rhea" id="RHEA-COMP:10698"/>
        <dbReference type="Rhea" id="RHEA-COMP:10700"/>
        <dbReference type="ChEBI" id="CHEBI:15378"/>
        <dbReference type="ChEBI" id="CHEBI:29950"/>
        <dbReference type="ChEBI" id="CHEBI:50058"/>
        <dbReference type="ChEBI" id="CHEBI:57783"/>
        <dbReference type="ChEBI" id="CHEBI:58349"/>
        <dbReference type="EC" id="1.8.1.9"/>
    </reaction>
</comment>
<dbReference type="InterPro" id="IPR036188">
    <property type="entry name" value="FAD/NAD-bd_sf"/>
</dbReference>
<dbReference type="SUPFAM" id="SSF51971">
    <property type="entry name" value="Nucleotide-binding domain"/>
    <property type="match status" value="1"/>
</dbReference>
<dbReference type="RefSeq" id="WP_037256104.1">
    <property type="nucleotide sequence ID" value="NZ_QHKI01000009.1"/>
</dbReference>
<dbReference type="GO" id="GO:0004791">
    <property type="term" value="F:thioredoxin-disulfide reductase (NADPH) activity"/>
    <property type="evidence" value="ECO:0007669"/>
    <property type="project" value="UniProtKB-EC"/>
</dbReference>
<gene>
    <name evidence="5" type="ORF">DMH04_14590</name>
</gene>
<dbReference type="PRINTS" id="PR00368">
    <property type="entry name" value="FADPNR"/>
</dbReference>
<dbReference type="SUPFAM" id="SSF51905">
    <property type="entry name" value="FAD/NAD(P)-binding domain"/>
    <property type="match status" value="1"/>
</dbReference>
<dbReference type="OrthoDB" id="9786503at2"/>
<evidence type="ECO:0000256" key="1">
    <source>
        <dbReference type="ARBA" id="ARBA00022630"/>
    </source>
</evidence>
<dbReference type="AlphaFoldDB" id="A0A428ZEH8"/>
<dbReference type="Pfam" id="PF07992">
    <property type="entry name" value="Pyr_redox_2"/>
    <property type="match status" value="1"/>
</dbReference>
<reference evidence="5 6" key="1">
    <citation type="submission" date="2018-05" db="EMBL/GenBank/DDBJ databases">
        <title>Evolution of GPA BGCs.</title>
        <authorList>
            <person name="Waglechner N."/>
            <person name="Wright G.D."/>
        </authorList>
    </citation>
    <scope>NUCLEOTIDE SEQUENCE [LARGE SCALE GENOMIC DNA]</scope>
    <source>
        <strain evidence="5 6">A82846</strain>
    </source>
</reference>
<evidence type="ECO:0000259" key="4">
    <source>
        <dbReference type="Pfam" id="PF07992"/>
    </source>
</evidence>
<organism evidence="5 6">
    <name type="scientific">Kibdelosporangium aridum</name>
    <dbReference type="NCBI Taxonomy" id="2030"/>
    <lineage>
        <taxon>Bacteria</taxon>
        <taxon>Bacillati</taxon>
        <taxon>Actinomycetota</taxon>
        <taxon>Actinomycetes</taxon>
        <taxon>Pseudonocardiales</taxon>
        <taxon>Pseudonocardiaceae</taxon>
        <taxon>Kibdelosporangium</taxon>
    </lineage>
</organism>